<dbReference type="GO" id="GO:0003906">
    <property type="term" value="F:DNA-(apurinic or apyrimidinic site) endonuclease activity"/>
    <property type="evidence" value="ECO:0007669"/>
    <property type="project" value="TreeGrafter"/>
</dbReference>
<dbReference type="InterPro" id="IPR001719">
    <property type="entry name" value="AP_endonuc_2"/>
</dbReference>
<comment type="similarity">
    <text evidence="2">Belongs to the AP endonuclease 2 family.</text>
</comment>
<accession>A0A6C0K7Z8</accession>
<keyword evidence="4" id="KW-0227">DNA damage</keyword>
<dbReference type="InterPro" id="IPR013022">
    <property type="entry name" value="Xyl_isomerase-like_TIM-brl"/>
</dbReference>
<dbReference type="Pfam" id="PF01261">
    <property type="entry name" value="AP_endonuc_2"/>
    <property type="match status" value="1"/>
</dbReference>
<dbReference type="PANTHER" id="PTHR21445">
    <property type="entry name" value="ENDONUCLEASE IV ENDODEOXYRIBONUCLEASE IV"/>
    <property type="match status" value="1"/>
</dbReference>
<dbReference type="PROSITE" id="PS00731">
    <property type="entry name" value="AP_NUCLEASE_F2_3"/>
    <property type="match status" value="1"/>
</dbReference>
<dbReference type="PROSITE" id="PS00730">
    <property type="entry name" value="AP_NUCLEASE_F2_2"/>
    <property type="match status" value="1"/>
</dbReference>
<dbReference type="AlphaFoldDB" id="A0A6C0K7Z8"/>
<dbReference type="EMBL" id="MN740832">
    <property type="protein sequence ID" value="QHU14175.1"/>
    <property type="molecule type" value="Genomic_DNA"/>
</dbReference>
<dbReference type="Gene3D" id="3.20.20.150">
    <property type="entry name" value="Divalent-metal-dependent TIM barrel enzymes"/>
    <property type="match status" value="1"/>
</dbReference>
<proteinExistence type="inferred from homology"/>
<evidence type="ECO:0000256" key="2">
    <source>
        <dbReference type="ARBA" id="ARBA00005340"/>
    </source>
</evidence>
<evidence type="ECO:0000256" key="3">
    <source>
        <dbReference type="ARBA" id="ARBA00022723"/>
    </source>
</evidence>
<name>A0A6C0K7Z8_9ZZZZ</name>
<evidence type="ECO:0000256" key="4">
    <source>
        <dbReference type="ARBA" id="ARBA00022763"/>
    </source>
</evidence>
<dbReference type="GO" id="GO:0003677">
    <property type="term" value="F:DNA binding"/>
    <property type="evidence" value="ECO:0007669"/>
    <property type="project" value="InterPro"/>
</dbReference>
<evidence type="ECO:0000259" key="8">
    <source>
        <dbReference type="Pfam" id="PF01261"/>
    </source>
</evidence>
<dbReference type="InterPro" id="IPR018246">
    <property type="entry name" value="AP_endonuc_F2_Zn_BS"/>
</dbReference>
<evidence type="ECO:0000256" key="6">
    <source>
        <dbReference type="ARBA" id="ARBA00022833"/>
    </source>
</evidence>
<keyword evidence="7" id="KW-0234">DNA repair</keyword>
<evidence type="ECO:0000256" key="1">
    <source>
        <dbReference type="ARBA" id="ARBA00001947"/>
    </source>
</evidence>
<dbReference type="PROSITE" id="PS51432">
    <property type="entry name" value="AP_NUCLEASE_F2_4"/>
    <property type="match status" value="1"/>
</dbReference>
<protein>
    <recommendedName>
        <fullName evidence="8">Xylose isomerase-like TIM barrel domain-containing protein</fullName>
    </recommendedName>
</protein>
<keyword evidence="6" id="KW-0862">Zinc</keyword>
<keyword evidence="5" id="KW-0378">Hydrolase</keyword>
<evidence type="ECO:0000256" key="7">
    <source>
        <dbReference type="ARBA" id="ARBA00023204"/>
    </source>
</evidence>
<dbReference type="SUPFAM" id="SSF51658">
    <property type="entry name" value="Xylose isomerase-like"/>
    <property type="match status" value="1"/>
</dbReference>
<organism evidence="9">
    <name type="scientific">viral metagenome</name>
    <dbReference type="NCBI Taxonomy" id="1070528"/>
    <lineage>
        <taxon>unclassified sequences</taxon>
        <taxon>metagenomes</taxon>
        <taxon>organismal metagenomes</taxon>
    </lineage>
</organism>
<evidence type="ECO:0000313" key="9">
    <source>
        <dbReference type="EMBL" id="QHU14175.1"/>
    </source>
</evidence>
<evidence type="ECO:0000256" key="5">
    <source>
        <dbReference type="ARBA" id="ARBA00022801"/>
    </source>
</evidence>
<dbReference type="PANTHER" id="PTHR21445:SF0">
    <property type="entry name" value="APURINIC-APYRIMIDINIC ENDONUCLEASE"/>
    <property type="match status" value="1"/>
</dbReference>
<keyword evidence="3" id="KW-0479">Metal-binding</keyword>
<sequence length="481" mass="53267">MEQYRVRQLLSLMDSQNRASLKKLLPKKLVMPDVATGKYPSAILSVFPKGESYSLLGCIAEELLRLPLSQVNLVALHTAIAKYYPEYSEINKTKVVKSKTTQPFLDHIVATRTKLDAVVKGPLTFDTVVSYEAVEGHPDAQTPTQLFEVKLTGLLKKNWVDFLFQIFAYAALHEPATDVYLVLPLQDTVWHSSVATWTNRKAYRDFLNTLSKTQQNPTADSSPLLGLLLQQTHHIGCHVQKLKTVAATLTGLQDADRNAPYQMFLTGPQSTKITMKDEDLAAAASVQQTDAVRMYVHSPYVINLCHKPGKNEDYGLVCLQKNLQYANTMGLKGVVVHVGKATTVELSVAMEHMRSNLLKAIDTATESCPILLETPAGQGTETLTTYDDFVSFVQSFASAKLRICVDTCHVFATGQNPLDYIKKMYTADPSLLKLVHFNDSATPCGSCLDRHAFIGTGKIGYAALKEIADYCKERSIPMLVE</sequence>
<dbReference type="GO" id="GO:0008270">
    <property type="term" value="F:zinc ion binding"/>
    <property type="evidence" value="ECO:0007669"/>
    <property type="project" value="InterPro"/>
</dbReference>
<reference evidence="9" key="1">
    <citation type="journal article" date="2020" name="Nature">
        <title>Giant virus diversity and host interactions through global metagenomics.</title>
        <authorList>
            <person name="Schulz F."/>
            <person name="Roux S."/>
            <person name="Paez-Espino D."/>
            <person name="Jungbluth S."/>
            <person name="Walsh D.A."/>
            <person name="Denef V.J."/>
            <person name="McMahon K.D."/>
            <person name="Konstantinidis K.T."/>
            <person name="Eloe-Fadrosh E.A."/>
            <person name="Kyrpides N.C."/>
            <person name="Woyke T."/>
        </authorList>
    </citation>
    <scope>NUCLEOTIDE SEQUENCE</scope>
    <source>
        <strain evidence="9">GVMAG-S-1101182-85</strain>
    </source>
</reference>
<dbReference type="GO" id="GO:0008081">
    <property type="term" value="F:phosphoric diester hydrolase activity"/>
    <property type="evidence" value="ECO:0007669"/>
    <property type="project" value="TreeGrafter"/>
</dbReference>
<feature type="domain" description="Xylose isomerase-like TIM barrel" evidence="8">
    <location>
        <begin position="266"/>
        <end position="466"/>
    </location>
</feature>
<dbReference type="GO" id="GO:0006284">
    <property type="term" value="P:base-excision repair"/>
    <property type="evidence" value="ECO:0007669"/>
    <property type="project" value="TreeGrafter"/>
</dbReference>
<dbReference type="InterPro" id="IPR036237">
    <property type="entry name" value="Xyl_isomerase-like_sf"/>
</dbReference>
<dbReference type="SMART" id="SM00518">
    <property type="entry name" value="AP2Ec"/>
    <property type="match status" value="1"/>
</dbReference>
<comment type="cofactor">
    <cofactor evidence="1">
        <name>Zn(2+)</name>
        <dbReference type="ChEBI" id="CHEBI:29105"/>
    </cofactor>
</comment>